<dbReference type="NCBIfam" id="TIGR02798">
    <property type="entry name" value="ligK_PcmE"/>
    <property type="match status" value="1"/>
</dbReference>
<sequence>MSHPVSEKSALVVSAHSADFVWRAGGAIALHALQGYQVHVVCLSFGERGESAKLWRKGNMTEEAVKQVRREEAQAAAAILGASVEFFDIGDYPLRADKETLFRLADVYRRIQPHFVLTHSLHDPYNYDHPLASHLAQEARIIAQAEGYRPGEKIVAAPPVYCFEPHQPEQCNWKPDVLLDITAVWEKKYQAIQCMQGQEHLWEYYTRVALPARGAGQAQYRHHGRARYRSRRSLPEHLPPRNGEPGMNLINKKGLVIRHLPRHDEAVLRRCEAAGVATLHEAWDRQGLMGPAIRPIQQGVSRAGNAVTVLVTPGDNWMFHVAVEQCRAGDILVVAPTSPCGDGFFGDLLATSLQSRGVVGLVGDIGIRDSQTLREMGFAVWSRQVYAQGTVKESLGSVNVPVICAGQLVQPGDVVVADDDGVVVLPHARVRDVLHKAEARMSNELAKRERMRNGELGLDIYAMRPRLAEKGLRYYDRADEVEE</sequence>
<dbReference type="Pfam" id="PF02585">
    <property type="entry name" value="PIG-L"/>
    <property type="match status" value="1"/>
</dbReference>
<evidence type="ECO:0000256" key="5">
    <source>
        <dbReference type="ARBA" id="ARBA00022723"/>
    </source>
</evidence>
<feature type="binding site" evidence="10">
    <location>
        <begin position="346"/>
        <end position="349"/>
    </location>
    <ligand>
        <name>substrate</name>
    </ligand>
</feature>
<dbReference type="GO" id="GO:0047443">
    <property type="term" value="F:4-hydroxy-4-methyl-2-oxoglutarate aldolase activity"/>
    <property type="evidence" value="ECO:0007669"/>
    <property type="project" value="UniProtKB-EC"/>
</dbReference>
<dbReference type="Pfam" id="PF03737">
    <property type="entry name" value="RraA-like"/>
    <property type="match status" value="1"/>
</dbReference>
<dbReference type="InterPro" id="IPR014165">
    <property type="entry name" value="LigK_PcmE"/>
</dbReference>
<dbReference type="Proteomes" id="UP000254799">
    <property type="component" value="Unassembled WGS sequence"/>
</dbReference>
<evidence type="ECO:0000256" key="11">
    <source>
        <dbReference type="SAM" id="MobiDB-lite"/>
    </source>
</evidence>
<feature type="region of interest" description="Disordered" evidence="11">
    <location>
        <begin position="225"/>
        <end position="245"/>
    </location>
</feature>
<evidence type="ECO:0000256" key="10">
    <source>
        <dbReference type="PIRSR" id="PIRSR605493-1"/>
    </source>
</evidence>
<dbReference type="InterPro" id="IPR005493">
    <property type="entry name" value="RraA/RraA-like"/>
</dbReference>
<comment type="subunit">
    <text evidence="3">Homohexamer.</text>
</comment>
<dbReference type="FunFam" id="3.50.30.40:FF:000002">
    <property type="entry name" value="4-carboxy-4-hydroxy-2-oxoadipate aldolase/oxaloacetate decarboxylase"/>
    <property type="match status" value="1"/>
</dbReference>
<comment type="catalytic activity">
    <reaction evidence="8">
        <text>2-hydroxy-4-oxobutane-1,2,4-tricarboxylate = oxaloacetate + pyruvate</text>
        <dbReference type="Rhea" id="RHEA:28935"/>
        <dbReference type="ChEBI" id="CHEBI:15361"/>
        <dbReference type="ChEBI" id="CHEBI:16452"/>
        <dbReference type="ChEBI" id="CHEBI:58075"/>
        <dbReference type="EC" id="4.1.3.17"/>
    </reaction>
</comment>
<dbReference type="CDD" id="cd16841">
    <property type="entry name" value="RraA_family"/>
    <property type="match status" value="1"/>
</dbReference>
<evidence type="ECO:0000256" key="9">
    <source>
        <dbReference type="ARBA" id="ARBA00061585"/>
    </source>
</evidence>
<feature type="binding site" evidence="10">
    <location>
        <position position="369"/>
    </location>
    <ligand>
        <name>Mg(2+)</name>
        <dbReference type="ChEBI" id="CHEBI:18420"/>
    </ligand>
</feature>
<name>A0A377YSN6_KLEPN</name>
<dbReference type="NCBIfam" id="NF006731">
    <property type="entry name" value="PRK09262.1"/>
    <property type="match status" value="1"/>
</dbReference>
<keyword evidence="7 12" id="KW-0456">Lyase</keyword>
<evidence type="ECO:0000256" key="1">
    <source>
        <dbReference type="ARBA" id="ARBA00001342"/>
    </source>
</evidence>
<dbReference type="PANTHER" id="PTHR33254:SF16">
    <property type="entry name" value="BLR3842 PROTEIN"/>
    <property type="match status" value="1"/>
</dbReference>
<evidence type="ECO:0000256" key="6">
    <source>
        <dbReference type="ARBA" id="ARBA00022842"/>
    </source>
</evidence>
<protein>
    <recommendedName>
        <fullName evidence="4">4-hydroxy-4-methyl-2-oxoglutarate aldolase</fullName>
        <ecNumber evidence="4">4.1.3.17</ecNumber>
    </recommendedName>
</protein>
<dbReference type="Gene3D" id="3.50.30.40">
    <property type="entry name" value="Ribonuclease E inhibitor RraA/RraA-like"/>
    <property type="match status" value="1"/>
</dbReference>
<organism evidence="12 13">
    <name type="scientific">Klebsiella pneumoniae</name>
    <dbReference type="NCBI Taxonomy" id="573"/>
    <lineage>
        <taxon>Bacteria</taxon>
        <taxon>Pseudomonadati</taxon>
        <taxon>Pseudomonadota</taxon>
        <taxon>Gammaproteobacteria</taxon>
        <taxon>Enterobacterales</taxon>
        <taxon>Enterobacteriaceae</taxon>
        <taxon>Klebsiella/Raoultella group</taxon>
        <taxon>Klebsiella</taxon>
        <taxon>Klebsiella pneumoniae complex</taxon>
    </lineage>
</organism>
<dbReference type="GO" id="GO:0072329">
    <property type="term" value="P:monocarboxylic acid catabolic process"/>
    <property type="evidence" value="ECO:0007669"/>
    <property type="project" value="UniProtKB-ARBA"/>
</dbReference>
<reference evidence="12 13" key="1">
    <citation type="submission" date="2018-06" db="EMBL/GenBank/DDBJ databases">
        <authorList>
            <consortium name="Pathogen Informatics"/>
            <person name="Doyle S."/>
        </authorList>
    </citation>
    <scope>NUCLEOTIDE SEQUENCE [LARGE SCALE GENOMIC DNA]</scope>
    <source>
        <strain evidence="12 13">NCTC8849</strain>
    </source>
</reference>
<dbReference type="SUPFAM" id="SSF89562">
    <property type="entry name" value="RraA-like"/>
    <property type="match status" value="1"/>
</dbReference>
<dbReference type="AlphaFoldDB" id="A0A377YSN6"/>
<evidence type="ECO:0000256" key="8">
    <source>
        <dbReference type="ARBA" id="ARBA00051467"/>
    </source>
</evidence>
<comment type="cofactor">
    <cofactor evidence="2 10">
        <name>Mg(2+)</name>
        <dbReference type="ChEBI" id="CHEBI:18420"/>
    </cofactor>
</comment>
<evidence type="ECO:0000256" key="4">
    <source>
        <dbReference type="ARBA" id="ARBA00012213"/>
    </source>
</evidence>
<gene>
    <name evidence="12" type="primary">proA_2</name>
    <name evidence="12" type="ORF">NCTC8849_06425</name>
</gene>
<dbReference type="GO" id="GO:0046872">
    <property type="term" value="F:metal ion binding"/>
    <property type="evidence" value="ECO:0007669"/>
    <property type="project" value="UniProtKB-KW"/>
</dbReference>
<evidence type="ECO:0000256" key="7">
    <source>
        <dbReference type="ARBA" id="ARBA00023239"/>
    </source>
</evidence>
<proteinExistence type="inferred from homology"/>
<dbReference type="PANTHER" id="PTHR33254">
    <property type="entry name" value="4-HYDROXY-4-METHYL-2-OXOGLUTARATE ALDOLASE 3-RELATED"/>
    <property type="match status" value="1"/>
</dbReference>
<dbReference type="EMBL" id="UGLC01000004">
    <property type="protein sequence ID" value="STU50044.1"/>
    <property type="molecule type" value="Genomic_DNA"/>
</dbReference>
<dbReference type="InterPro" id="IPR024078">
    <property type="entry name" value="LmbE-like_dom_sf"/>
</dbReference>
<dbReference type="InterPro" id="IPR003737">
    <property type="entry name" value="GlcNAc_PI_deacetylase-related"/>
</dbReference>
<dbReference type="GO" id="GO:0019336">
    <property type="term" value="P:phenol-containing compound catabolic process"/>
    <property type="evidence" value="ECO:0007669"/>
    <property type="project" value="UniProtKB-ARBA"/>
</dbReference>
<evidence type="ECO:0000313" key="13">
    <source>
        <dbReference type="Proteomes" id="UP000254799"/>
    </source>
</evidence>
<keyword evidence="5 10" id="KW-0479">Metal-binding</keyword>
<feature type="binding site" evidence="10">
    <location>
        <position position="368"/>
    </location>
    <ligand>
        <name>substrate</name>
    </ligand>
</feature>
<comment type="similarity">
    <text evidence="9">Belongs to the LigK/PcmE family.</text>
</comment>
<comment type="catalytic activity">
    <reaction evidence="1">
        <text>4-hydroxy-4-methyl-2-oxoglutarate = 2 pyruvate</text>
        <dbReference type="Rhea" id="RHEA:22748"/>
        <dbReference type="ChEBI" id="CHEBI:15361"/>
        <dbReference type="ChEBI" id="CHEBI:58276"/>
        <dbReference type="EC" id="4.1.3.17"/>
    </reaction>
</comment>
<dbReference type="GO" id="GO:0042537">
    <property type="term" value="P:benzene-containing compound metabolic process"/>
    <property type="evidence" value="ECO:0007669"/>
    <property type="project" value="UniProtKB-ARBA"/>
</dbReference>
<keyword evidence="6 10" id="KW-0460">Magnesium</keyword>
<accession>A0A377YSN6</accession>
<evidence type="ECO:0000256" key="3">
    <source>
        <dbReference type="ARBA" id="ARBA00011643"/>
    </source>
</evidence>
<evidence type="ECO:0000313" key="12">
    <source>
        <dbReference type="EMBL" id="STU50044.1"/>
    </source>
</evidence>
<dbReference type="SUPFAM" id="SSF102588">
    <property type="entry name" value="LmbE-like"/>
    <property type="match status" value="1"/>
</dbReference>
<dbReference type="EC" id="4.1.3.17" evidence="4"/>
<dbReference type="Gene3D" id="3.40.50.10320">
    <property type="entry name" value="LmbE-like"/>
    <property type="match status" value="1"/>
</dbReference>
<dbReference type="InterPro" id="IPR036704">
    <property type="entry name" value="RraA/RraA-like_sf"/>
</dbReference>
<evidence type="ECO:0000256" key="2">
    <source>
        <dbReference type="ARBA" id="ARBA00001946"/>
    </source>
</evidence>